<dbReference type="SUPFAM" id="SSF81383">
    <property type="entry name" value="F-box domain"/>
    <property type="match status" value="1"/>
</dbReference>
<keyword evidence="4" id="KW-1185">Reference proteome</keyword>
<feature type="compositionally biased region" description="Low complexity" evidence="1">
    <location>
        <begin position="11"/>
        <end position="24"/>
    </location>
</feature>
<dbReference type="Gene3D" id="1.20.1280.50">
    <property type="match status" value="1"/>
</dbReference>
<sequence>MSKMQRTEEPSSSSSGPRVCSSASARAPPRLPDVRGGEDPRPGSASEGGAQARVPDLGEDLVFELLMRAEARTLASAVCVSRRWRQLAREERLWIHPTHLHLDRQCPLLPSRGPVASWQAAHGGVERMPKLGVGGTTRCIPGDVLSPAGPPTMSSTGRTLSQGRTPGFLLCHKAASPVTLPGRRQSESAPLRPRDYRFLELEFRVFYAFLT</sequence>
<evidence type="ECO:0000256" key="1">
    <source>
        <dbReference type="SAM" id="MobiDB-lite"/>
    </source>
</evidence>
<evidence type="ECO:0000313" key="4">
    <source>
        <dbReference type="Proteomes" id="UP001341281"/>
    </source>
</evidence>
<dbReference type="Pfam" id="PF12937">
    <property type="entry name" value="F-box-like"/>
    <property type="match status" value="1"/>
</dbReference>
<name>A0AAQ3UQ49_PASNO</name>
<dbReference type="GO" id="GO:0009740">
    <property type="term" value="P:gibberellic acid mediated signaling pathway"/>
    <property type="evidence" value="ECO:0007669"/>
    <property type="project" value="TreeGrafter"/>
</dbReference>
<reference evidence="3 4" key="1">
    <citation type="submission" date="2024-02" db="EMBL/GenBank/DDBJ databases">
        <title>High-quality chromosome-scale genome assembly of Pensacola bahiagrass (Paspalum notatum Flugge var. saurae).</title>
        <authorList>
            <person name="Vega J.M."/>
            <person name="Podio M."/>
            <person name="Orjuela J."/>
            <person name="Siena L.A."/>
            <person name="Pessino S.C."/>
            <person name="Combes M.C."/>
            <person name="Mariac C."/>
            <person name="Albertini E."/>
            <person name="Pupilli F."/>
            <person name="Ortiz J.P.A."/>
            <person name="Leblanc O."/>
        </authorList>
    </citation>
    <scope>NUCLEOTIDE SEQUENCE [LARGE SCALE GENOMIC DNA]</scope>
    <source>
        <strain evidence="3">R1</strain>
        <tissue evidence="3">Leaf</tissue>
    </source>
</reference>
<evidence type="ECO:0000313" key="3">
    <source>
        <dbReference type="EMBL" id="WVZ93384.1"/>
    </source>
</evidence>
<feature type="region of interest" description="Disordered" evidence="1">
    <location>
        <begin position="1"/>
        <end position="53"/>
    </location>
</feature>
<dbReference type="EMBL" id="CP144753">
    <property type="protein sequence ID" value="WVZ93384.1"/>
    <property type="molecule type" value="Genomic_DNA"/>
</dbReference>
<dbReference type="AlphaFoldDB" id="A0AAQ3UQ49"/>
<evidence type="ECO:0000259" key="2">
    <source>
        <dbReference type="Pfam" id="PF12937"/>
    </source>
</evidence>
<feature type="domain" description="F-box" evidence="2">
    <location>
        <begin position="62"/>
        <end position="97"/>
    </location>
</feature>
<dbReference type="InterPro" id="IPR036047">
    <property type="entry name" value="F-box-like_dom_sf"/>
</dbReference>
<dbReference type="GO" id="GO:0009937">
    <property type="term" value="P:regulation of gibberellic acid mediated signaling pathway"/>
    <property type="evidence" value="ECO:0007669"/>
    <property type="project" value="InterPro"/>
</dbReference>
<dbReference type="InterPro" id="IPR001810">
    <property type="entry name" value="F-box_dom"/>
</dbReference>
<dbReference type="InterPro" id="IPR044184">
    <property type="entry name" value="SNE/GID2"/>
</dbReference>
<gene>
    <name evidence="3" type="ORF">U9M48_039367</name>
</gene>
<dbReference type="Proteomes" id="UP001341281">
    <property type="component" value="Chromosome 09"/>
</dbReference>
<dbReference type="PANTHER" id="PTHR47750">
    <property type="entry name" value="F-BOX PROTEIN SNE"/>
    <property type="match status" value="1"/>
</dbReference>
<proteinExistence type="predicted"/>
<protein>
    <recommendedName>
        <fullName evidence="2">F-box domain-containing protein</fullName>
    </recommendedName>
</protein>
<accession>A0AAQ3UQ49</accession>
<organism evidence="3 4">
    <name type="scientific">Paspalum notatum var. saurae</name>
    <dbReference type="NCBI Taxonomy" id="547442"/>
    <lineage>
        <taxon>Eukaryota</taxon>
        <taxon>Viridiplantae</taxon>
        <taxon>Streptophyta</taxon>
        <taxon>Embryophyta</taxon>
        <taxon>Tracheophyta</taxon>
        <taxon>Spermatophyta</taxon>
        <taxon>Magnoliopsida</taxon>
        <taxon>Liliopsida</taxon>
        <taxon>Poales</taxon>
        <taxon>Poaceae</taxon>
        <taxon>PACMAD clade</taxon>
        <taxon>Panicoideae</taxon>
        <taxon>Andropogonodae</taxon>
        <taxon>Paspaleae</taxon>
        <taxon>Paspalinae</taxon>
        <taxon>Paspalum</taxon>
    </lineage>
</organism>
<dbReference type="PANTHER" id="PTHR47750:SF7">
    <property type="entry name" value="F-BOX PROTEIN"/>
    <property type="match status" value="1"/>
</dbReference>
<feature type="compositionally biased region" description="Basic and acidic residues" evidence="1">
    <location>
        <begin position="32"/>
        <end position="41"/>
    </location>
</feature>
<dbReference type="GO" id="GO:0019005">
    <property type="term" value="C:SCF ubiquitin ligase complex"/>
    <property type="evidence" value="ECO:0007669"/>
    <property type="project" value="InterPro"/>
</dbReference>